<dbReference type="RefSeq" id="WP_165880975.1">
    <property type="nucleotide sequence ID" value="NZ_JAAOIA010000055.1"/>
</dbReference>
<dbReference type="Proteomes" id="UP001155882">
    <property type="component" value="Unassembled WGS sequence"/>
</dbReference>
<name>A0AAE2ZJE0_PRORE</name>
<gene>
    <name evidence="1" type="ORF">KYI77_15630</name>
</gene>
<sequence>MNDIKDEIKKIKYQLSVIAECIDYEKNPIPSLILYLDWGDDELNKAHDIFELFETKLEKNEDISWGEFEGMFQKELNIGYQRLKSIVLSFYRNHQWISVCIAYAKANECMEFHIITKNN</sequence>
<dbReference type="EMBL" id="JAHWLI010000056">
    <property type="protein sequence ID" value="MBW3117880.1"/>
    <property type="molecule type" value="Genomic_DNA"/>
</dbReference>
<proteinExistence type="predicted"/>
<evidence type="ECO:0008006" key="3">
    <source>
        <dbReference type="Google" id="ProtNLM"/>
    </source>
</evidence>
<evidence type="ECO:0000313" key="2">
    <source>
        <dbReference type="Proteomes" id="UP001155882"/>
    </source>
</evidence>
<accession>A0AAE2ZJE0</accession>
<dbReference type="InterPro" id="IPR035945">
    <property type="entry name" value="YhaI-like_sf"/>
</dbReference>
<dbReference type="Gene3D" id="1.10.3750.10">
    <property type="entry name" value="YhaI-like"/>
    <property type="match status" value="1"/>
</dbReference>
<dbReference type="AlphaFoldDB" id="A0AAE2ZJE0"/>
<comment type="caution">
    <text evidence="1">The sequence shown here is derived from an EMBL/GenBank/DDBJ whole genome shotgun (WGS) entry which is preliminary data.</text>
</comment>
<evidence type="ECO:0000313" key="1">
    <source>
        <dbReference type="EMBL" id="MBW3117880.1"/>
    </source>
</evidence>
<organism evidence="1 2">
    <name type="scientific">Providencia rettgeri</name>
    <dbReference type="NCBI Taxonomy" id="587"/>
    <lineage>
        <taxon>Bacteria</taxon>
        <taxon>Pseudomonadati</taxon>
        <taxon>Pseudomonadota</taxon>
        <taxon>Gammaproteobacteria</taxon>
        <taxon>Enterobacterales</taxon>
        <taxon>Morganellaceae</taxon>
        <taxon>Providencia</taxon>
    </lineage>
</organism>
<reference evidence="1" key="1">
    <citation type="submission" date="2021-07" db="EMBL/GenBank/DDBJ databases">
        <authorList>
            <person name="Stanton E."/>
        </authorList>
    </citation>
    <scope>NUCLEOTIDE SEQUENCE</scope>
    <source>
        <strain evidence="1">2021EL-01139</strain>
    </source>
</reference>
<protein>
    <recommendedName>
        <fullName evidence="3">DUF1878 family protein</fullName>
    </recommendedName>
</protein>